<dbReference type="EMBL" id="WSES01000010">
    <property type="protein sequence ID" value="MVW63825.1"/>
    <property type="molecule type" value="Genomic_DNA"/>
</dbReference>
<dbReference type="InterPro" id="IPR036629">
    <property type="entry name" value="YjbJ_sf"/>
</dbReference>
<dbReference type="RefSeq" id="WP_056129126.1">
    <property type="nucleotide sequence ID" value="NZ_CP168562.1"/>
</dbReference>
<feature type="region of interest" description="Disordered" evidence="2">
    <location>
        <begin position="20"/>
        <end position="59"/>
    </location>
</feature>
<name>A0A7X3G532_9BURK</name>
<dbReference type="InterPro" id="IPR008462">
    <property type="entry name" value="CsbD"/>
</dbReference>
<evidence type="ECO:0000259" key="3">
    <source>
        <dbReference type="Pfam" id="PF05532"/>
    </source>
</evidence>
<dbReference type="SUPFAM" id="SSF69047">
    <property type="entry name" value="Hypothetical protein YjbJ"/>
    <property type="match status" value="1"/>
</dbReference>
<proteinExistence type="inferred from homology"/>
<evidence type="ECO:0000256" key="1">
    <source>
        <dbReference type="ARBA" id="ARBA00009129"/>
    </source>
</evidence>
<dbReference type="AlphaFoldDB" id="A0A7X3G532"/>
<protein>
    <submittedName>
        <fullName evidence="4">CsbD family protein</fullName>
    </submittedName>
</protein>
<reference evidence="4 5" key="1">
    <citation type="submission" date="2019-12" db="EMBL/GenBank/DDBJ databases">
        <authorList>
            <person name="Li C."/>
            <person name="Zhao J."/>
        </authorList>
    </citation>
    <scope>NUCLEOTIDE SEQUENCE [LARGE SCALE GENOMIC DNA]</scope>
    <source>
        <strain evidence="4 5">NEAU-DD11</strain>
    </source>
</reference>
<feature type="domain" description="CsbD-like" evidence="3">
    <location>
        <begin position="4"/>
        <end position="55"/>
    </location>
</feature>
<evidence type="ECO:0000256" key="2">
    <source>
        <dbReference type="SAM" id="MobiDB-lite"/>
    </source>
</evidence>
<evidence type="ECO:0000313" key="5">
    <source>
        <dbReference type="Proteomes" id="UP000443353"/>
    </source>
</evidence>
<dbReference type="Pfam" id="PF05532">
    <property type="entry name" value="CsbD"/>
    <property type="match status" value="1"/>
</dbReference>
<evidence type="ECO:0000313" key="4">
    <source>
        <dbReference type="EMBL" id="MVW63825.1"/>
    </source>
</evidence>
<dbReference type="Proteomes" id="UP000443353">
    <property type="component" value="Unassembled WGS sequence"/>
</dbReference>
<comment type="similarity">
    <text evidence="1">Belongs to the UPF0337 (CsbD) family.</text>
</comment>
<gene>
    <name evidence="4" type="ORF">GPY61_28245</name>
</gene>
<comment type="caution">
    <text evidence="4">The sequence shown here is derived from an EMBL/GenBank/DDBJ whole genome shotgun (WGS) entry which is preliminary data.</text>
</comment>
<dbReference type="Gene3D" id="1.10.1470.10">
    <property type="entry name" value="YjbJ"/>
    <property type="match status" value="1"/>
</dbReference>
<feature type="compositionally biased region" description="Basic and acidic residues" evidence="2">
    <location>
        <begin position="39"/>
        <end position="59"/>
    </location>
</feature>
<organism evidence="4 5">
    <name type="scientific">Massilia cellulosiltytica</name>
    <dbReference type="NCBI Taxonomy" id="2683234"/>
    <lineage>
        <taxon>Bacteria</taxon>
        <taxon>Pseudomonadati</taxon>
        <taxon>Pseudomonadota</taxon>
        <taxon>Betaproteobacteria</taxon>
        <taxon>Burkholderiales</taxon>
        <taxon>Oxalobacteraceae</taxon>
        <taxon>Telluria group</taxon>
        <taxon>Massilia</taxon>
    </lineage>
</organism>
<accession>A0A7X3G532</accession>
<keyword evidence="5" id="KW-1185">Reference proteome</keyword>
<sequence>MNDDQIKGKAKDIGGKIQEEVGKAVGSSEQQAKGLSKQVEGKVQEKAGDLRDAINKGNR</sequence>